<evidence type="ECO:0000256" key="1">
    <source>
        <dbReference type="ARBA" id="ARBA00022603"/>
    </source>
</evidence>
<accession>A0AAV2GI57</accession>
<dbReference type="InterPro" id="IPR029063">
    <property type="entry name" value="SAM-dependent_MTases_sf"/>
</dbReference>
<gene>
    <name evidence="5" type="ORF">LTRI10_LOCUS48669</name>
</gene>
<dbReference type="InterPro" id="IPR042086">
    <property type="entry name" value="MeTrfase_capping"/>
</dbReference>
<dbReference type="GO" id="GO:0032259">
    <property type="term" value="P:methylation"/>
    <property type="evidence" value="ECO:0007669"/>
    <property type="project" value="UniProtKB-KW"/>
</dbReference>
<dbReference type="GO" id="GO:0046872">
    <property type="term" value="F:metal ion binding"/>
    <property type="evidence" value="ECO:0007669"/>
    <property type="project" value="UniProtKB-KW"/>
</dbReference>
<dbReference type="EMBL" id="OZ034821">
    <property type="protein sequence ID" value="CAL1409145.1"/>
    <property type="molecule type" value="Genomic_DNA"/>
</dbReference>
<evidence type="ECO:0000313" key="6">
    <source>
        <dbReference type="Proteomes" id="UP001497516"/>
    </source>
</evidence>
<proteinExistence type="predicted"/>
<evidence type="ECO:0000313" key="5">
    <source>
        <dbReference type="EMBL" id="CAL1409145.1"/>
    </source>
</evidence>
<dbReference type="Gene3D" id="1.10.1200.270">
    <property type="entry name" value="Methyltransferase, alpha-helical capping domain"/>
    <property type="match status" value="1"/>
</dbReference>
<keyword evidence="6" id="KW-1185">Reference proteome</keyword>
<dbReference type="AlphaFoldDB" id="A0AAV2GI57"/>
<keyword evidence="3" id="KW-0479">Metal-binding</keyword>
<organism evidence="5 6">
    <name type="scientific">Linum trigynum</name>
    <dbReference type="NCBI Taxonomy" id="586398"/>
    <lineage>
        <taxon>Eukaryota</taxon>
        <taxon>Viridiplantae</taxon>
        <taxon>Streptophyta</taxon>
        <taxon>Embryophyta</taxon>
        <taxon>Tracheophyta</taxon>
        <taxon>Spermatophyta</taxon>
        <taxon>Magnoliopsida</taxon>
        <taxon>eudicotyledons</taxon>
        <taxon>Gunneridae</taxon>
        <taxon>Pentapetalae</taxon>
        <taxon>rosids</taxon>
        <taxon>fabids</taxon>
        <taxon>Malpighiales</taxon>
        <taxon>Linaceae</taxon>
        <taxon>Linum</taxon>
    </lineage>
</organism>
<dbReference type="Pfam" id="PF03492">
    <property type="entry name" value="Methyltransf_7"/>
    <property type="match status" value="1"/>
</dbReference>
<evidence type="ECO:0000256" key="4">
    <source>
        <dbReference type="ARBA" id="ARBA00022842"/>
    </source>
</evidence>
<dbReference type="SUPFAM" id="SSF53335">
    <property type="entry name" value="S-adenosyl-L-methionine-dependent methyltransferases"/>
    <property type="match status" value="1"/>
</dbReference>
<evidence type="ECO:0000256" key="2">
    <source>
        <dbReference type="ARBA" id="ARBA00022679"/>
    </source>
</evidence>
<keyword evidence="2" id="KW-0808">Transferase</keyword>
<dbReference type="GO" id="GO:0008168">
    <property type="term" value="F:methyltransferase activity"/>
    <property type="evidence" value="ECO:0007669"/>
    <property type="project" value="UniProtKB-KW"/>
</dbReference>
<name>A0AAV2GI57_9ROSI</name>
<dbReference type="Proteomes" id="UP001497516">
    <property type="component" value="Chromosome 8"/>
</dbReference>
<reference evidence="5 6" key="1">
    <citation type="submission" date="2024-04" db="EMBL/GenBank/DDBJ databases">
        <authorList>
            <person name="Fracassetti M."/>
        </authorList>
    </citation>
    <scope>NUCLEOTIDE SEQUENCE [LARGE SCALE GENOMIC DNA]</scope>
</reference>
<dbReference type="InterPro" id="IPR005299">
    <property type="entry name" value="MeTrfase_7"/>
</dbReference>
<keyword evidence="4" id="KW-0460">Magnesium</keyword>
<evidence type="ECO:0000256" key="3">
    <source>
        <dbReference type="ARBA" id="ARBA00022723"/>
    </source>
</evidence>
<sequence>MRAEIEREGSFAVDRLEIIVIPWDGCNGGGTLYDRATMARNMGKAIRAVNEAMIRSHFVGGDAEFMDRSFQKFGRIMVDDSKEVEHVSMNLCFNNIFCCLTEP</sequence>
<protein>
    <submittedName>
        <fullName evidence="5">Uncharacterized protein</fullName>
    </submittedName>
</protein>
<keyword evidence="1" id="KW-0489">Methyltransferase</keyword>